<proteinExistence type="predicted"/>
<reference evidence="1" key="1">
    <citation type="journal article" date="2023" name="Mol. Phylogenet. Evol.">
        <title>Genome-scale phylogeny and comparative genomics of the fungal order Sordariales.</title>
        <authorList>
            <person name="Hensen N."/>
            <person name="Bonometti L."/>
            <person name="Westerberg I."/>
            <person name="Brannstrom I.O."/>
            <person name="Guillou S."/>
            <person name="Cros-Aarteil S."/>
            <person name="Calhoun S."/>
            <person name="Haridas S."/>
            <person name="Kuo A."/>
            <person name="Mondo S."/>
            <person name="Pangilinan J."/>
            <person name="Riley R."/>
            <person name="LaButti K."/>
            <person name="Andreopoulos B."/>
            <person name="Lipzen A."/>
            <person name="Chen C."/>
            <person name="Yan M."/>
            <person name="Daum C."/>
            <person name="Ng V."/>
            <person name="Clum A."/>
            <person name="Steindorff A."/>
            <person name="Ohm R.A."/>
            <person name="Martin F."/>
            <person name="Silar P."/>
            <person name="Natvig D.O."/>
            <person name="Lalanne C."/>
            <person name="Gautier V."/>
            <person name="Ament-Velasquez S.L."/>
            <person name="Kruys A."/>
            <person name="Hutchinson M.I."/>
            <person name="Powell A.J."/>
            <person name="Barry K."/>
            <person name="Miller A.N."/>
            <person name="Grigoriev I.V."/>
            <person name="Debuchy R."/>
            <person name="Gladieux P."/>
            <person name="Hiltunen Thoren M."/>
            <person name="Johannesson H."/>
        </authorList>
    </citation>
    <scope>NUCLEOTIDE SEQUENCE</scope>
    <source>
        <strain evidence="1">CBS 958.72</strain>
    </source>
</reference>
<dbReference type="EMBL" id="JAULSN010000004">
    <property type="protein sequence ID" value="KAK3374217.1"/>
    <property type="molecule type" value="Genomic_DNA"/>
</dbReference>
<gene>
    <name evidence="1" type="ORF">B0T24DRAFT_625950</name>
</gene>
<reference evidence="1" key="2">
    <citation type="submission" date="2023-06" db="EMBL/GenBank/DDBJ databases">
        <authorList>
            <consortium name="Lawrence Berkeley National Laboratory"/>
            <person name="Haridas S."/>
            <person name="Hensen N."/>
            <person name="Bonometti L."/>
            <person name="Westerberg I."/>
            <person name="Brannstrom I.O."/>
            <person name="Guillou S."/>
            <person name="Cros-Aarteil S."/>
            <person name="Calhoun S."/>
            <person name="Kuo A."/>
            <person name="Mondo S."/>
            <person name="Pangilinan J."/>
            <person name="Riley R."/>
            <person name="Labutti K."/>
            <person name="Andreopoulos B."/>
            <person name="Lipzen A."/>
            <person name="Chen C."/>
            <person name="Yanf M."/>
            <person name="Daum C."/>
            <person name="Ng V."/>
            <person name="Clum A."/>
            <person name="Steindorff A."/>
            <person name="Ohm R."/>
            <person name="Martin F."/>
            <person name="Silar P."/>
            <person name="Natvig D."/>
            <person name="Lalanne C."/>
            <person name="Gautier V."/>
            <person name="Ament-Velasquez S.L."/>
            <person name="Kruys A."/>
            <person name="Hutchinson M.I."/>
            <person name="Powell A.J."/>
            <person name="Barry K."/>
            <person name="Miller A.N."/>
            <person name="Grigoriev I.V."/>
            <person name="Debuchy R."/>
            <person name="Gladieux P."/>
            <person name="Thoren M.H."/>
            <person name="Johannesson H."/>
        </authorList>
    </citation>
    <scope>NUCLEOTIDE SEQUENCE</scope>
    <source>
        <strain evidence="1">CBS 958.72</strain>
    </source>
</reference>
<dbReference type="PANTHER" id="PTHR33112:SF9">
    <property type="entry name" value="HETEROKARYON INCOMPATIBILITY DOMAIN-CONTAINING PROTEIN"/>
    <property type="match status" value="1"/>
</dbReference>
<sequence>MAGDVLRAPLNQRAWVMQERHMSPRILHFTKHQIFWECNETICSETYPKAEPVELFRRAARSKAFLGQIAADKPDSPVPRPASLQPLPTNPYHLWYELVGIYSRGGLTKTTDKLIALSGIAREMLPHLGGVESDYVAGLWRQDILYGLLWKTPETTGRKNQAVRPGPGEPYQAPSWSWASVNCPVTINYQLHSTPHDALATVEEAQATPKLGPFGEVRPGARLRINGTAYKAQFRYSHFSGRDWPELTIGTKRMSSKFKGSFAILPDDPFADDAQTRQRYRHVRLLSILQSKQKGTFGRQSPGSWAWLVMLMLVPTTEKPGEYRRFGLVELKGNGSDTVLDLGMVGKRVCDPLQGTFTVI</sequence>
<dbReference type="PANTHER" id="PTHR33112">
    <property type="entry name" value="DOMAIN PROTEIN, PUTATIVE-RELATED"/>
    <property type="match status" value="1"/>
</dbReference>
<dbReference type="AlphaFoldDB" id="A0AAE0N809"/>
<comment type="caution">
    <text evidence="1">The sequence shown here is derived from an EMBL/GenBank/DDBJ whole genome shotgun (WGS) entry which is preliminary data.</text>
</comment>
<name>A0AAE0N809_9PEZI</name>
<evidence type="ECO:0008006" key="3">
    <source>
        <dbReference type="Google" id="ProtNLM"/>
    </source>
</evidence>
<accession>A0AAE0N809</accession>
<evidence type="ECO:0000313" key="2">
    <source>
        <dbReference type="Proteomes" id="UP001287356"/>
    </source>
</evidence>
<evidence type="ECO:0000313" key="1">
    <source>
        <dbReference type="EMBL" id="KAK3374217.1"/>
    </source>
</evidence>
<keyword evidence="2" id="KW-1185">Reference proteome</keyword>
<dbReference type="Proteomes" id="UP001287356">
    <property type="component" value="Unassembled WGS sequence"/>
</dbReference>
<protein>
    <recommendedName>
        <fullName evidence="3">Heterokaryon incompatibility domain-containing protein</fullName>
    </recommendedName>
</protein>
<organism evidence="1 2">
    <name type="scientific">Lasiosphaeria ovina</name>
    <dbReference type="NCBI Taxonomy" id="92902"/>
    <lineage>
        <taxon>Eukaryota</taxon>
        <taxon>Fungi</taxon>
        <taxon>Dikarya</taxon>
        <taxon>Ascomycota</taxon>
        <taxon>Pezizomycotina</taxon>
        <taxon>Sordariomycetes</taxon>
        <taxon>Sordariomycetidae</taxon>
        <taxon>Sordariales</taxon>
        <taxon>Lasiosphaeriaceae</taxon>
        <taxon>Lasiosphaeria</taxon>
    </lineage>
</organism>